<feature type="compositionally biased region" description="Polar residues" evidence="1">
    <location>
        <begin position="37"/>
        <end position="57"/>
    </location>
</feature>
<dbReference type="EMBL" id="KN827391">
    <property type="protein sequence ID" value="KIK76615.1"/>
    <property type="molecule type" value="Genomic_DNA"/>
</dbReference>
<dbReference type="AlphaFoldDB" id="A0A0D0DFP8"/>
<proteinExistence type="predicted"/>
<dbReference type="HOGENOM" id="CLU_2498514_0_0_1"/>
<accession>A0A0D0DFP8</accession>
<evidence type="ECO:0000256" key="1">
    <source>
        <dbReference type="SAM" id="MobiDB-lite"/>
    </source>
</evidence>
<dbReference type="OrthoDB" id="10566709at2759"/>
<evidence type="ECO:0000313" key="2">
    <source>
        <dbReference type="EMBL" id="KIK76615.1"/>
    </source>
</evidence>
<dbReference type="Proteomes" id="UP000054538">
    <property type="component" value="Unassembled WGS sequence"/>
</dbReference>
<organism evidence="2 3">
    <name type="scientific">Paxillus rubicundulus Ve08.2h10</name>
    <dbReference type="NCBI Taxonomy" id="930991"/>
    <lineage>
        <taxon>Eukaryota</taxon>
        <taxon>Fungi</taxon>
        <taxon>Dikarya</taxon>
        <taxon>Basidiomycota</taxon>
        <taxon>Agaricomycotina</taxon>
        <taxon>Agaricomycetes</taxon>
        <taxon>Agaricomycetidae</taxon>
        <taxon>Boletales</taxon>
        <taxon>Paxilineae</taxon>
        <taxon>Paxillaceae</taxon>
        <taxon>Paxillus</taxon>
    </lineage>
</organism>
<protein>
    <submittedName>
        <fullName evidence="2">Unplaced genomic scaffold scaffold_2569, whole genome shotgun sequence</fullName>
    </submittedName>
</protein>
<keyword evidence="3" id="KW-1185">Reference proteome</keyword>
<feature type="region of interest" description="Disordered" evidence="1">
    <location>
        <begin position="24"/>
        <end position="86"/>
    </location>
</feature>
<name>A0A0D0DFP8_9AGAM</name>
<reference evidence="2 3" key="1">
    <citation type="submission" date="2014-04" db="EMBL/GenBank/DDBJ databases">
        <authorList>
            <consortium name="DOE Joint Genome Institute"/>
            <person name="Kuo A."/>
            <person name="Kohler A."/>
            <person name="Jargeat P."/>
            <person name="Nagy L.G."/>
            <person name="Floudas D."/>
            <person name="Copeland A."/>
            <person name="Barry K.W."/>
            <person name="Cichocki N."/>
            <person name="Veneault-Fourrey C."/>
            <person name="LaButti K."/>
            <person name="Lindquist E.A."/>
            <person name="Lipzen A."/>
            <person name="Lundell T."/>
            <person name="Morin E."/>
            <person name="Murat C."/>
            <person name="Sun H."/>
            <person name="Tunlid A."/>
            <person name="Henrissat B."/>
            <person name="Grigoriev I.V."/>
            <person name="Hibbett D.S."/>
            <person name="Martin F."/>
            <person name="Nordberg H.P."/>
            <person name="Cantor M.N."/>
            <person name="Hua S.X."/>
        </authorList>
    </citation>
    <scope>NUCLEOTIDE SEQUENCE [LARGE SCALE GENOMIC DNA]</scope>
    <source>
        <strain evidence="2 3">Ve08.2h10</strain>
    </source>
</reference>
<sequence>MLTKLCTLSQGIDVHYWECKSKITHQVKPTNPPPSKPHTSSSAKSIPNPTNSTSIHNSDSRAKALLPHPPQPDLLQKLSKDAAPAI</sequence>
<dbReference type="InParanoid" id="A0A0D0DFP8"/>
<reference evidence="3" key="2">
    <citation type="submission" date="2015-01" db="EMBL/GenBank/DDBJ databases">
        <title>Evolutionary Origins and Diversification of the Mycorrhizal Mutualists.</title>
        <authorList>
            <consortium name="DOE Joint Genome Institute"/>
            <consortium name="Mycorrhizal Genomics Consortium"/>
            <person name="Kohler A."/>
            <person name="Kuo A."/>
            <person name="Nagy L.G."/>
            <person name="Floudas D."/>
            <person name="Copeland A."/>
            <person name="Barry K.W."/>
            <person name="Cichocki N."/>
            <person name="Veneault-Fourrey C."/>
            <person name="LaButti K."/>
            <person name="Lindquist E.A."/>
            <person name="Lipzen A."/>
            <person name="Lundell T."/>
            <person name="Morin E."/>
            <person name="Murat C."/>
            <person name="Riley R."/>
            <person name="Ohm R."/>
            <person name="Sun H."/>
            <person name="Tunlid A."/>
            <person name="Henrissat B."/>
            <person name="Grigoriev I.V."/>
            <person name="Hibbett D.S."/>
            <person name="Martin F."/>
        </authorList>
    </citation>
    <scope>NUCLEOTIDE SEQUENCE [LARGE SCALE GENOMIC DNA]</scope>
    <source>
        <strain evidence="3">Ve08.2h10</strain>
    </source>
</reference>
<evidence type="ECO:0000313" key="3">
    <source>
        <dbReference type="Proteomes" id="UP000054538"/>
    </source>
</evidence>
<gene>
    <name evidence="2" type="ORF">PAXRUDRAFT_18075</name>
</gene>